<dbReference type="GO" id="GO:0032259">
    <property type="term" value="P:methylation"/>
    <property type="evidence" value="ECO:0007669"/>
    <property type="project" value="UniProtKB-KW"/>
</dbReference>
<dbReference type="InterPro" id="IPR000780">
    <property type="entry name" value="CheR_MeTrfase"/>
</dbReference>
<dbReference type="SUPFAM" id="SSF53335">
    <property type="entry name" value="S-adenosyl-L-methionine-dependent methyltransferases"/>
    <property type="match status" value="1"/>
</dbReference>
<feature type="binding site" evidence="6">
    <location>
        <position position="79"/>
    </location>
    <ligand>
        <name>S-adenosyl-L-methionine</name>
        <dbReference type="ChEBI" id="CHEBI:59789"/>
    </ligand>
</feature>
<dbReference type="SUPFAM" id="SSF47757">
    <property type="entry name" value="Chemotaxis receptor methyltransferase CheR, N-terminal domain"/>
    <property type="match status" value="1"/>
</dbReference>
<evidence type="ECO:0000256" key="5">
    <source>
        <dbReference type="PIRNR" id="PIRNR000410"/>
    </source>
</evidence>
<evidence type="ECO:0000256" key="6">
    <source>
        <dbReference type="PIRSR" id="PIRSR000410-1"/>
    </source>
</evidence>
<evidence type="ECO:0000259" key="7">
    <source>
        <dbReference type="PROSITE" id="PS50123"/>
    </source>
</evidence>
<dbReference type="Proteomes" id="UP001220662">
    <property type="component" value="Unassembled WGS sequence"/>
</dbReference>
<feature type="binding site" evidence="6">
    <location>
        <position position="85"/>
    </location>
    <ligand>
        <name>S-adenosyl-L-methionine</name>
        <dbReference type="ChEBI" id="CHEBI:59789"/>
    </ligand>
</feature>
<name>A0A127MSP7_9PSED</name>
<dbReference type="GeneID" id="72996019"/>
<dbReference type="PROSITE" id="PS50123">
    <property type="entry name" value="CHER"/>
    <property type="match status" value="1"/>
</dbReference>
<keyword evidence="4 5" id="KW-0949">S-adenosyl-L-methionine</keyword>
<dbReference type="InterPro" id="IPR026024">
    <property type="entry name" value="Chemotaxis_MeTrfase_CheR"/>
</dbReference>
<feature type="binding site" evidence="6">
    <location>
        <begin position="214"/>
        <end position="215"/>
    </location>
    <ligand>
        <name>S-adenosyl-L-methionine</name>
        <dbReference type="ChEBI" id="CHEBI:59789"/>
    </ligand>
</feature>
<evidence type="ECO:0000256" key="4">
    <source>
        <dbReference type="ARBA" id="ARBA00022691"/>
    </source>
</evidence>
<dbReference type="RefSeq" id="WP_043272606.1">
    <property type="nucleotide sequence ID" value="NZ_CP014158.1"/>
</dbReference>
<reference evidence="8 10" key="1">
    <citation type="submission" date="2016-05" db="EMBL/GenBank/DDBJ databases">
        <title>Genome Sequence of Pseudomonas citronellolis Strain SJTE-3, an Estrogens and Persistent Organic Pollutants degradation strain.</title>
        <authorList>
            <person name="Liang R."/>
        </authorList>
    </citation>
    <scope>NUCLEOTIDE SEQUENCE [LARGE SCALE GENOMIC DNA]</scope>
    <source>
        <strain evidence="8 10">SJTE-3</strain>
    </source>
</reference>
<evidence type="ECO:0000256" key="2">
    <source>
        <dbReference type="ARBA" id="ARBA00022603"/>
    </source>
</evidence>
<dbReference type="PRINTS" id="PR00996">
    <property type="entry name" value="CHERMTFRASE"/>
</dbReference>
<dbReference type="Pfam" id="PF03705">
    <property type="entry name" value="CheR_N"/>
    <property type="match status" value="1"/>
</dbReference>
<dbReference type="InterPro" id="IPR036804">
    <property type="entry name" value="CheR_N_sf"/>
</dbReference>
<dbReference type="InterPro" id="IPR022641">
    <property type="entry name" value="CheR_N"/>
</dbReference>
<dbReference type="KEGG" id="pcq:PcP3B5_29310"/>
<dbReference type="PANTHER" id="PTHR24422:SF19">
    <property type="entry name" value="CHEMOTAXIS PROTEIN METHYLTRANSFERASE"/>
    <property type="match status" value="1"/>
</dbReference>
<keyword evidence="3 5" id="KW-0808">Transferase</keyword>
<feature type="binding site" evidence="6">
    <location>
        <position position="116"/>
    </location>
    <ligand>
        <name>S-adenosyl-L-methionine</name>
        <dbReference type="ChEBI" id="CHEBI:59789"/>
    </ligand>
</feature>
<dbReference type="Pfam" id="PF01739">
    <property type="entry name" value="CheR"/>
    <property type="match status" value="1"/>
</dbReference>
<protein>
    <recommendedName>
        <fullName evidence="5">Chemotaxis protein methyltransferase</fullName>
        <ecNumber evidence="5">2.1.1.80</ecNumber>
    </recommendedName>
</protein>
<dbReference type="EMBL" id="CP015878">
    <property type="protein sequence ID" value="ANI15099.1"/>
    <property type="molecule type" value="Genomic_DNA"/>
</dbReference>
<feature type="binding site" evidence="6">
    <location>
        <begin position="196"/>
        <end position="197"/>
    </location>
    <ligand>
        <name>S-adenosyl-L-methionine</name>
        <dbReference type="ChEBI" id="CHEBI:59789"/>
    </ligand>
</feature>
<evidence type="ECO:0000256" key="3">
    <source>
        <dbReference type="ARBA" id="ARBA00022679"/>
    </source>
</evidence>
<dbReference type="Gene3D" id="3.40.50.150">
    <property type="entry name" value="Vaccinia Virus protein VP39"/>
    <property type="match status" value="1"/>
</dbReference>
<dbReference type="EMBL" id="JARJLR010000436">
    <property type="protein sequence ID" value="MDF3845230.1"/>
    <property type="molecule type" value="Genomic_DNA"/>
</dbReference>
<feature type="binding site" evidence="6">
    <location>
        <position position="81"/>
    </location>
    <ligand>
        <name>S-adenosyl-L-methionine</name>
        <dbReference type="ChEBI" id="CHEBI:59789"/>
    </ligand>
</feature>
<dbReference type="PANTHER" id="PTHR24422">
    <property type="entry name" value="CHEMOTAXIS PROTEIN METHYLTRANSFERASE"/>
    <property type="match status" value="1"/>
</dbReference>
<dbReference type="InterPro" id="IPR022642">
    <property type="entry name" value="CheR_C"/>
</dbReference>
<dbReference type="Gene3D" id="1.10.155.10">
    <property type="entry name" value="Chemotaxis receptor methyltransferase CheR, N-terminal domain"/>
    <property type="match status" value="1"/>
</dbReference>
<evidence type="ECO:0000313" key="10">
    <source>
        <dbReference type="Proteomes" id="UP000077748"/>
    </source>
</evidence>
<feature type="binding site" evidence="6">
    <location>
        <position position="138"/>
    </location>
    <ligand>
        <name>S-adenosyl-L-methionine</name>
        <dbReference type="ChEBI" id="CHEBI:59789"/>
    </ligand>
</feature>
<organism evidence="8 10">
    <name type="scientific">Pseudomonas citronellolis</name>
    <dbReference type="NCBI Taxonomy" id="53408"/>
    <lineage>
        <taxon>Bacteria</taxon>
        <taxon>Pseudomonadati</taxon>
        <taxon>Pseudomonadota</taxon>
        <taxon>Gammaproteobacteria</taxon>
        <taxon>Pseudomonadales</taxon>
        <taxon>Pseudomonadaceae</taxon>
        <taxon>Pseudomonas</taxon>
    </lineage>
</organism>
<accession>A0A127MSP7</accession>
<evidence type="ECO:0000313" key="8">
    <source>
        <dbReference type="EMBL" id="ANI15099.1"/>
    </source>
</evidence>
<sequence>MPTRNLPRLGDEDFRRLQRLMQQASGIRMGEQKRTLMAGRLMCRLRARGQPDYGAYLRLLAQPAEAAERRLVVDLLTTNETFFFREPQHFEVLGDWAARRRRPLRLWSAAASSGQEAFSMAMTLAERGAADWSILATDLSLRVLEKARRAIYPMEQAAHLPRGWLERHCQRGIGESAGNFRIGAHLRERVAFAELNLARELPADVGPFEVIFLRNVLIYFGAEEKRGMLARLLQRLVTGGLLFIGHAESLHGLGLPVRTLCPSVFERTR</sequence>
<evidence type="ECO:0000256" key="1">
    <source>
        <dbReference type="ARBA" id="ARBA00001541"/>
    </source>
</evidence>
<proteinExistence type="predicted"/>
<gene>
    <name evidence="8" type="ORF">A9C11_14400</name>
    <name evidence="9" type="ORF">P3W55_26270</name>
</gene>
<dbReference type="GO" id="GO:0008983">
    <property type="term" value="F:protein-glutamate O-methyltransferase activity"/>
    <property type="evidence" value="ECO:0007669"/>
    <property type="project" value="UniProtKB-EC"/>
</dbReference>
<dbReference type="EC" id="2.1.1.80" evidence="5"/>
<dbReference type="InterPro" id="IPR029063">
    <property type="entry name" value="SAM-dependent_MTases_sf"/>
</dbReference>
<comment type="function">
    <text evidence="5">Methylation of the membrane-bound methyl-accepting chemotaxis proteins (MCP) to form gamma-glutamyl methyl ester residues in MCP.</text>
</comment>
<dbReference type="Proteomes" id="UP000077748">
    <property type="component" value="Chromosome"/>
</dbReference>
<feature type="domain" description="CheR-type methyltransferase" evidence="7">
    <location>
        <begin position="9"/>
        <end position="269"/>
    </location>
</feature>
<reference evidence="9" key="2">
    <citation type="submission" date="2023-03" db="EMBL/GenBank/DDBJ databases">
        <title>Draft assemblies of triclosan tolerant bacteria isolated from returned activated sludge.</title>
        <authorList>
            <person name="Van Hamelsveld S."/>
        </authorList>
    </citation>
    <scope>NUCLEOTIDE SEQUENCE</scope>
    <source>
        <strain evidence="9">GW210015_S63</strain>
    </source>
</reference>
<evidence type="ECO:0000313" key="9">
    <source>
        <dbReference type="EMBL" id="MDF3845230.1"/>
    </source>
</evidence>
<keyword evidence="2 5" id="KW-0489">Methyltransferase</keyword>
<dbReference type="InterPro" id="IPR050903">
    <property type="entry name" value="Bact_Chemotaxis_MeTrfase"/>
</dbReference>
<comment type="catalytic activity">
    <reaction evidence="1 5">
        <text>L-glutamyl-[protein] + S-adenosyl-L-methionine = [protein]-L-glutamate 5-O-methyl ester + S-adenosyl-L-homocysteine</text>
        <dbReference type="Rhea" id="RHEA:24452"/>
        <dbReference type="Rhea" id="RHEA-COMP:10208"/>
        <dbReference type="Rhea" id="RHEA-COMP:10311"/>
        <dbReference type="ChEBI" id="CHEBI:29973"/>
        <dbReference type="ChEBI" id="CHEBI:57856"/>
        <dbReference type="ChEBI" id="CHEBI:59789"/>
        <dbReference type="ChEBI" id="CHEBI:82795"/>
        <dbReference type="EC" id="2.1.1.80"/>
    </reaction>
</comment>
<dbReference type="SMART" id="SM00138">
    <property type="entry name" value="MeTrc"/>
    <property type="match status" value="1"/>
</dbReference>
<dbReference type="STRING" id="53408.A9C11_14400"/>
<dbReference type="PIRSF" id="PIRSF000410">
    <property type="entry name" value="CheR"/>
    <property type="match status" value="1"/>
</dbReference>
<dbReference type="AlphaFoldDB" id="A0A127MSP7"/>